<keyword evidence="1" id="KW-0805">Transcription regulation</keyword>
<organism evidence="4 5">
    <name type="scientific">Saccharopolyspora phatthalungensis</name>
    <dbReference type="NCBI Taxonomy" id="664693"/>
    <lineage>
        <taxon>Bacteria</taxon>
        <taxon>Bacillati</taxon>
        <taxon>Actinomycetota</taxon>
        <taxon>Actinomycetes</taxon>
        <taxon>Pseudonocardiales</taxon>
        <taxon>Pseudonocardiaceae</taxon>
        <taxon>Saccharopolyspora</taxon>
    </lineage>
</organism>
<dbReference type="Proteomes" id="UP000584374">
    <property type="component" value="Unassembled WGS sequence"/>
</dbReference>
<dbReference type="InterPro" id="IPR029062">
    <property type="entry name" value="Class_I_gatase-like"/>
</dbReference>
<protein>
    <submittedName>
        <fullName evidence="4">Transcriptional regulator GlxA family with amidase domain</fullName>
    </submittedName>
</protein>
<comment type="caution">
    <text evidence="4">The sequence shown here is derived from an EMBL/GenBank/DDBJ whole genome shotgun (WGS) entry which is preliminary data.</text>
</comment>
<name>A0A840QEJ5_9PSEU</name>
<dbReference type="PANTHER" id="PTHR43130">
    <property type="entry name" value="ARAC-FAMILY TRANSCRIPTIONAL REGULATOR"/>
    <property type="match status" value="1"/>
</dbReference>
<dbReference type="AlphaFoldDB" id="A0A840QEJ5"/>
<dbReference type="PANTHER" id="PTHR43130:SF3">
    <property type="entry name" value="HTH-TYPE TRANSCRIPTIONAL REGULATOR RV1931C"/>
    <property type="match status" value="1"/>
</dbReference>
<dbReference type="InterPro" id="IPR052158">
    <property type="entry name" value="INH-QAR"/>
</dbReference>
<evidence type="ECO:0000256" key="2">
    <source>
        <dbReference type="ARBA" id="ARBA00023163"/>
    </source>
</evidence>
<evidence type="ECO:0000313" key="5">
    <source>
        <dbReference type="Proteomes" id="UP000584374"/>
    </source>
</evidence>
<dbReference type="GO" id="GO:0043565">
    <property type="term" value="F:sequence-specific DNA binding"/>
    <property type="evidence" value="ECO:0007669"/>
    <property type="project" value="InterPro"/>
</dbReference>
<keyword evidence="5" id="KW-1185">Reference proteome</keyword>
<dbReference type="SUPFAM" id="SSF52317">
    <property type="entry name" value="Class I glutamine amidotransferase-like"/>
    <property type="match status" value="1"/>
</dbReference>
<dbReference type="Pfam" id="PF12833">
    <property type="entry name" value="HTH_18"/>
    <property type="match status" value="1"/>
</dbReference>
<dbReference type="GO" id="GO:0003700">
    <property type="term" value="F:DNA-binding transcription factor activity"/>
    <property type="evidence" value="ECO:0007669"/>
    <property type="project" value="InterPro"/>
</dbReference>
<evidence type="ECO:0000256" key="1">
    <source>
        <dbReference type="ARBA" id="ARBA00023015"/>
    </source>
</evidence>
<proteinExistence type="predicted"/>
<evidence type="ECO:0000259" key="3">
    <source>
        <dbReference type="PROSITE" id="PS01124"/>
    </source>
</evidence>
<dbReference type="Pfam" id="PF01965">
    <property type="entry name" value="DJ-1_PfpI"/>
    <property type="match status" value="1"/>
</dbReference>
<dbReference type="RefSeq" id="WP_184728033.1">
    <property type="nucleotide sequence ID" value="NZ_JACHIW010000001.1"/>
</dbReference>
<feature type="domain" description="HTH araC/xylS-type" evidence="3">
    <location>
        <begin position="218"/>
        <end position="316"/>
    </location>
</feature>
<reference evidence="4 5" key="1">
    <citation type="submission" date="2020-08" db="EMBL/GenBank/DDBJ databases">
        <title>Sequencing the genomes of 1000 actinobacteria strains.</title>
        <authorList>
            <person name="Klenk H.-P."/>
        </authorList>
    </citation>
    <scope>NUCLEOTIDE SEQUENCE [LARGE SCALE GENOMIC DNA]</scope>
    <source>
        <strain evidence="4 5">DSM 45584</strain>
    </source>
</reference>
<dbReference type="Gene3D" id="1.10.10.60">
    <property type="entry name" value="Homeodomain-like"/>
    <property type="match status" value="1"/>
</dbReference>
<dbReference type="Gene3D" id="3.40.50.880">
    <property type="match status" value="1"/>
</dbReference>
<accession>A0A840QEJ5</accession>
<dbReference type="EMBL" id="JACHIW010000001">
    <property type="protein sequence ID" value="MBB5157009.1"/>
    <property type="molecule type" value="Genomic_DNA"/>
</dbReference>
<dbReference type="InterPro" id="IPR009057">
    <property type="entry name" value="Homeodomain-like_sf"/>
</dbReference>
<dbReference type="SUPFAM" id="SSF46689">
    <property type="entry name" value="Homeodomain-like"/>
    <property type="match status" value="2"/>
</dbReference>
<dbReference type="CDD" id="cd03137">
    <property type="entry name" value="GATase1_AraC_1"/>
    <property type="match status" value="1"/>
</dbReference>
<dbReference type="InterPro" id="IPR002818">
    <property type="entry name" value="DJ-1/PfpI"/>
</dbReference>
<evidence type="ECO:0000313" key="4">
    <source>
        <dbReference type="EMBL" id="MBB5157009.1"/>
    </source>
</evidence>
<gene>
    <name evidence="4" type="ORF">BJ970_004543</name>
</gene>
<keyword evidence="2" id="KW-0804">Transcription</keyword>
<sequence length="335" mass="36067">MPHRVAVLALDGVKPFDLGIPGQVLEQAADASGRPLYSVSICSLGGRPVRTNQGFIVSPEHDERLLAEADTVVIATQDPRRDMLGRGPLSPDLVAALASIPATTRVVSLCSSAFVLAAAGMLDGLSATTHWALCAEFAQRFPLVDVNPGVLFVDNGRVLTASGAAAGIDLCLHLVRRDFGVDAANAAARRCVVAPWREGGQAQFIEHPVPVHGDSSTSSTRQWAVERLAEPLRLADLARHAHMSVRTFTRKFRAEVGQSPQQWITRQRVDRARRLLETTDLTINEIATAVGFADPVQLRTHLRAAIGLSPHAYRRAYSVTRWSDGETAVPGAKTS</sequence>
<dbReference type="PROSITE" id="PS01124">
    <property type="entry name" value="HTH_ARAC_FAMILY_2"/>
    <property type="match status" value="1"/>
</dbReference>
<dbReference type="SMART" id="SM00342">
    <property type="entry name" value="HTH_ARAC"/>
    <property type="match status" value="1"/>
</dbReference>
<dbReference type="InterPro" id="IPR018060">
    <property type="entry name" value="HTH_AraC"/>
</dbReference>